<comment type="pathway">
    <text evidence="12">Isoprenoid biosynthesis; isopentenyl diphosphate biosynthesis via mevalonate pathway; isopentenyl diphosphate from (R)-mevalonate: step 1/3.</text>
</comment>
<dbReference type="InterPro" id="IPR020568">
    <property type="entry name" value="Ribosomal_Su5_D2-typ_SF"/>
</dbReference>
<organism evidence="15 16">
    <name type="scientific">Candidatus Gottesmanbacteria bacterium RIFCSPLOWO2_01_FULL_39_12b</name>
    <dbReference type="NCBI Taxonomy" id="1798388"/>
    <lineage>
        <taxon>Bacteria</taxon>
        <taxon>Candidatus Gottesmaniibacteriota</taxon>
    </lineage>
</organism>
<evidence type="ECO:0000256" key="12">
    <source>
        <dbReference type="ARBA" id="ARBA00029438"/>
    </source>
</evidence>
<sequence>MESNSNLFNTTVSAPGKIHLLGEHVVVYGKPALIAAINRRLYTNVKINPPAGGQKSKIKNGKISIKTNSDTRLVKQAIIVFKNAFKIKDLPGLEITINSQIPVGSGLGSSAAIAVSVIGVLMKAVLNIWNPTKINELAFEVEKLQHRNPSGGDNTVVTFGGLIWYRREFDFLKSIWSLPIINYKIPPFVLIDSGKPQESTGQMVDSVRKIGINNQAYFEKILTSQEKETKSLLLALKGGDNKAIKQSIVNGERNLEKLKVIGIKAKKIISEIEKIGGAAKVSGGGGKKKGSGYLLCYHEDLARLTILEKKLGLRMEKIKLGEEGVRIEQCQK</sequence>
<evidence type="ECO:0000256" key="8">
    <source>
        <dbReference type="ARBA" id="ARBA00022777"/>
    </source>
</evidence>
<dbReference type="Proteomes" id="UP000176609">
    <property type="component" value="Unassembled WGS sequence"/>
</dbReference>
<dbReference type="PRINTS" id="PR00959">
    <property type="entry name" value="MEVGALKINASE"/>
</dbReference>
<accession>A0A1F6APP6</accession>
<dbReference type="EMBL" id="MFJR01000009">
    <property type="protein sequence ID" value="OGG26472.1"/>
    <property type="molecule type" value="Genomic_DNA"/>
</dbReference>
<dbReference type="Gene3D" id="3.30.230.10">
    <property type="match status" value="1"/>
</dbReference>
<dbReference type="InterPro" id="IPR006203">
    <property type="entry name" value="GHMP_knse_ATP-bd_CS"/>
</dbReference>
<feature type="domain" description="Galactokinase N-terminal" evidence="14">
    <location>
        <begin position="11"/>
        <end position="44"/>
    </location>
</feature>
<keyword evidence="7" id="KW-0547">Nucleotide-binding</keyword>
<comment type="subcellular location">
    <subcellularLocation>
        <location evidence="1">Cytoplasm</location>
    </subcellularLocation>
</comment>
<evidence type="ECO:0000313" key="15">
    <source>
        <dbReference type="EMBL" id="OGG26472.1"/>
    </source>
</evidence>
<proteinExistence type="inferred from homology"/>
<dbReference type="GO" id="GO:0006012">
    <property type="term" value="P:galactose metabolic process"/>
    <property type="evidence" value="ECO:0007669"/>
    <property type="project" value="InterPro"/>
</dbReference>
<dbReference type="PROSITE" id="PS00627">
    <property type="entry name" value="GHMP_KINASES_ATP"/>
    <property type="match status" value="1"/>
</dbReference>
<dbReference type="InterPro" id="IPR006204">
    <property type="entry name" value="GHMP_kinase_N_dom"/>
</dbReference>
<dbReference type="EC" id="2.7.1.36" evidence="3"/>
<evidence type="ECO:0000256" key="6">
    <source>
        <dbReference type="ARBA" id="ARBA00022679"/>
    </source>
</evidence>
<keyword evidence="10" id="KW-0460">Magnesium</keyword>
<dbReference type="SUPFAM" id="SSF54211">
    <property type="entry name" value="Ribosomal protein S5 domain 2-like"/>
    <property type="match status" value="1"/>
</dbReference>
<dbReference type="GO" id="GO:0005829">
    <property type="term" value="C:cytosol"/>
    <property type="evidence" value="ECO:0007669"/>
    <property type="project" value="TreeGrafter"/>
</dbReference>
<evidence type="ECO:0000259" key="13">
    <source>
        <dbReference type="Pfam" id="PF00288"/>
    </source>
</evidence>
<comment type="similarity">
    <text evidence="2">Belongs to the GHMP kinase family. Mevalonate kinase subfamily.</text>
</comment>
<gene>
    <name evidence="15" type="ORF">A2960_06360</name>
</gene>
<dbReference type="GO" id="GO:0004335">
    <property type="term" value="F:galactokinase activity"/>
    <property type="evidence" value="ECO:0007669"/>
    <property type="project" value="InterPro"/>
</dbReference>
<dbReference type="Pfam" id="PF10509">
    <property type="entry name" value="GalKase_gal_bdg"/>
    <property type="match status" value="1"/>
</dbReference>
<dbReference type="InterPro" id="IPR006205">
    <property type="entry name" value="Mev_gal_kin"/>
</dbReference>
<dbReference type="Gene3D" id="3.30.70.890">
    <property type="entry name" value="GHMP kinase, C-terminal domain"/>
    <property type="match status" value="1"/>
</dbReference>
<evidence type="ECO:0000259" key="14">
    <source>
        <dbReference type="Pfam" id="PF10509"/>
    </source>
</evidence>
<keyword evidence="6" id="KW-0808">Transferase</keyword>
<dbReference type="Pfam" id="PF00288">
    <property type="entry name" value="GHMP_kinases_N"/>
    <property type="match status" value="1"/>
</dbReference>
<protein>
    <recommendedName>
        <fullName evidence="3">mevalonate kinase</fullName>
        <ecNumber evidence="3">2.7.1.36</ecNumber>
    </recommendedName>
</protein>
<comment type="caution">
    <text evidence="15">The sequence shown here is derived from an EMBL/GenBank/DDBJ whole genome shotgun (WGS) entry which is preliminary data.</text>
</comment>
<evidence type="ECO:0000256" key="11">
    <source>
        <dbReference type="ARBA" id="ARBA00023098"/>
    </source>
</evidence>
<dbReference type="PRINTS" id="PR00473">
    <property type="entry name" value="GALCTOKINASE"/>
</dbReference>
<evidence type="ECO:0000256" key="4">
    <source>
        <dbReference type="ARBA" id="ARBA00022490"/>
    </source>
</evidence>
<dbReference type="InterPro" id="IPR000705">
    <property type="entry name" value="Galactokinase"/>
</dbReference>
<dbReference type="InterPro" id="IPR019539">
    <property type="entry name" value="GalKase_N"/>
</dbReference>
<dbReference type="GO" id="GO:0004496">
    <property type="term" value="F:mevalonate kinase activity"/>
    <property type="evidence" value="ECO:0007669"/>
    <property type="project" value="UniProtKB-EC"/>
</dbReference>
<name>A0A1F6APP6_9BACT</name>
<evidence type="ECO:0000256" key="9">
    <source>
        <dbReference type="ARBA" id="ARBA00022840"/>
    </source>
</evidence>
<keyword evidence="11" id="KW-0443">Lipid metabolism</keyword>
<keyword evidence="5" id="KW-0444">Lipid biosynthesis</keyword>
<evidence type="ECO:0000256" key="2">
    <source>
        <dbReference type="ARBA" id="ARBA00006495"/>
    </source>
</evidence>
<keyword evidence="9" id="KW-0067">ATP-binding</keyword>
<keyword evidence="4" id="KW-0963">Cytoplasm</keyword>
<dbReference type="PANTHER" id="PTHR43290:SF2">
    <property type="entry name" value="MEVALONATE KINASE"/>
    <property type="match status" value="1"/>
</dbReference>
<keyword evidence="8" id="KW-0418">Kinase</keyword>
<dbReference type="SUPFAM" id="SSF55060">
    <property type="entry name" value="GHMP Kinase, C-terminal domain"/>
    <property type="match status" value="1"/>
</dbReference>
<feature type="domain" description="GHMP kinase N-terminal" evidence="13">
    <location>
        <begin position="73"/>
        <end position="161"/>
    </location>
</feature>
<dbReference type="InterPro" id="IPR036554">
    <property type="entry name" value="GHMP_kinase_C_sf"/>
</dbReference>
<dbReference type="GO" id="GO:0005524">
    <property type="term" value="F:ATP binding"/>
    <property type="evidence" value="ECO:0007669"/>
    <property type="project" value="UniProtKB-KW"/>
</dbReference>
<evidence type="ECO:0000256" key="5">
    <source>
        <dbReference type="ARBA" id="ARBA00022516"/>
    </source>
</evidence>
<evidence type="ECO:0000256" key="1">
    <source>
        <dbReference type="ARBA" id="ARBA00004496"/>
    </source>
</evidence>
<evidence type="ECO:0000313" key="16">
    <source>
        <dbReference type="Proteomes" id="UP000176609"/>
    </source>
</evidence>
<dbReference type="GO" id="GO:0019287">
    <property type="term" value="P:isopentenyl diphosphate biosynthetic process, mevalonate pathway"/>
    <property type="evidence" value="ECO:0007669"/>
    <property type="project" value="UniProtKB-UniPathway"/>
</dbReference>
<dbReference type="AlphaFoldDB" id="A0A1F6APP6"/>
<reference evidence="15 16" key="1">
    <citation type="journal article" date="2016" name="Nat. Commun.">
        <title>Thousands of microbial genomes shed light on interconnected biogeochemical processes in an aquifer system.</title>
        <authorList>
            <person name="Anantharaman K."/>
            <person name="Brown C.T."/>
            <person name="Hug L.A."/>
            <person name="Sharon I."/>
            <person name="Castelle C.J."/>
            <person name="Probst A.J."/>
            <person name="Thomas B.C."/>
            <person name="Singh A."/>
            <person name="Wilkins M.J."/>
            <person name="Karaoz U."/>
            <person name="Brodie E.L."/>
            <person name="Williams K.H."/>
            <person name="Hubbard S.S."/>
            <person name="Banfield J.F."/>
        </authorList>
    </citation>
    <scope>NUCLEOTIDE SEQUENCE [LARGE SCALE GENOMIC DNA]</scope>
</reference>
<evidence type="ECO:0000256" key="10">
    <source>
        <dbReference type="ARBA" id="ARBA00022842"/>
    </source>
</evidence>
<dbReference type="InterPro" id="IPR014721">
    <property type="entry name" value="Ribsml_uS5_D2-typ_fold_subgr"/>
</dbReference>
<dbReference type="UniPathway" id="UPA00057">
    <property type="reaction ID" value="UER00098"/>
</dbReference>
<evidence type="ECO:0000256" key="7">
    <source>
        <dbReference type="ARBA" id="ARBA00022741"/>
    </source>
</evidence>
<evidence type="ECO:0000256" key="3">
    <source>
        <dbReference type="ARBA" id="ARBA00012103"/>
    </source>
</evidence>
<dbReference type="PANTHER" id="PTHR43290">
    <property type="entry name" value="MEVALONATE KINASE"/>
    <property type="match status" value="1"/>
</dbReference>